<protein>
    <submittedName>
        <fullName evidence="5">Uncharacterized protein</fullName>
    </submittedName>
</protein>
<evidence type="ECO:0000313" key="5">
    <source>
        <dbReference type="EMBL" id="KPV41829.1"/>
    </source>
</evidence>
<sequence length="531" mass="59145">MFRRRKAKDRYALETIRHGLSSDRFYNKAPLSKRLGVNIDSFRTVFHKASDIVFYQFTLYDNRDACLIYCEGMADSQHIDAYILQPLTRAKITKIQDSERNLPTKELQKVYLAISESMEVKTIPEGIDAIMRGYVLLLVNGDSTAIGSSIVKRKERGIEEPNTEAVIRGPREGFNENIGTSISLVRRRLPTPDLIVESQEIGLYTKTSVAILYIEGIADPEVIEELHKRLERLEMDSVIDSGYLEELIEDNPFSPFPQIQNTERPDVVAASLLEGKFAILTDGSPFALLAPINLWMSLQAAEDYYERYLIVSSLRLLRYLFLNFALLLPALYVAITTFHQEMLPTKLLLSVAAAREVTPLPAVAEALIMEITFEALREAGVRLPKTVGSAISIVGALVIGQAAVAAGIASAPMVIIVSITGIASFCIPRFNFAISIRMLRFPLIILAGTIGLFGVVVGVLAIAIHLCSLRSFGKPYLSPVTPFNGSGFLDTFVRSPRWAMGKRPMEYSKANRRRLGDGMTPKRRLPKQNQT</sequence>
<dbReference type="InterPro" id="IPR050768">
    <property type="entry name" value="UPF0353/GerABKA_families"/>
</dbReference>
<comment type="similarity">
    <text evidence="1">Belongs to the GerABKA family.</text>
</comment>
<dbReference type="Proteomes" id="UP000050482">
    <property type="component" value="Unassembled WGS sequence"/>
</dbReference>
<comment type="caution">
    <text evidence="5">The sequence shown here is derived from an EMBL/GenBank/DDBJ whole genome shotgun (WGS) entry which is preliminary data.</text>
</comment>
<gene>
    <name evidence="5" type="ORF">AN477_20390</name>
</gene>
<dbReference type="STRING" id="471514.AN477_20390"/>
<name>A0A0N8PNL1_9BACL</name>
<dbReference type="EMBL" id="LJCO01000091">
    <property type="protein sequence ID" value="KPV41829.1"/>
    <property type="molecule type" value="Genomic_DNA"/>
</dbReference>
<keyword evidence="4" id="KW-1133">Transmembrane helix</keyword>
<dbReference type="Pfam" id="PF03323">
    <property type="entry name" value="GerA"/>
    <property type="match status" value="1"/>
</dbReference>
<keyword evidence="6" id="KW-1185">Reference proteome</keyword>
<evidence type="ECO:0000256" key="3">
    <source>
        <dbReference type="SAM" id="MobiDB-lite"/>
    </source>
</evidence>
<dbReference type="PATRIC" id="fig|471514.4.peg.3013"/>
<dbReference type="PANTHER" id="PTHR22550:SF5">
    <property type="entry name" value="LEUCINE ZIPPER PROTEIN 4"/>
    <property type="match status" value="1"/>
</dbReference>
<feature type="region of interest" description="Disordered" evidence="3">
    <location>
        <begin position="510"/>
        <end position="531"/>
    </location>
</feature>
<evidence type="ECO:0000256" key="2">
    <source>
        <dbReference type="ARBA" id="ARBA00023136"/>
    </source>
</evidence>
<feature type="transmembrane region" description="Helical" evidence="4">
    <location>
        <begin position="444"/>
        <end position="466"/>
    </location>
</feature>
<keyword evidence="2 4" id="KW-0472">Membrane</keyword>
<evidence type="ECO:0000256" key="4">
    <source>
        <dbReference type="SAM" id="Phobius"/>
    </source>
</evidence>
<accession>A0A0N8PNL1</accession>
<feature type="transmembrane region" description="Helical" evidence="4">
    <location>
        <begin position="414"/>
        <end position="432"/>
    </location>
</feature>
<dbReference type="AlphaFoldDB" id="A0A0N8PNL1"/>
<dbReference type="RefSeq" id="WP_245631914.1">
    <property type="nucleotide sequence ID" value="NZ_LJCO01000091.1"/>
</dbReference>
<organism evidence="5 6">
    <name type="scientific">Alicyclobacillus ferrooxydans</name>
    <dbReference type="NCBI Taxonomy" id="471514"/>
    <lineage>
        <taxon>Bacteria</taxon>
        <taxon>Bacillati</taxon>
        <taxon>Bacillota</taxon>
        <taxon>Bacilli</taxon>
        <taxon>Bacillales</taxon>
        <taxon>Alicyclobacillaceae</taxon>
        <taxon>Alicyclobacillus</taxon>
    </lineage>
</organism>
<reference evidence="5 6" key="1">
    <citation type="submission" date="2015-09" db="EMBL/GenBank/DDBJ databases">
        <title>Draft genome sequence of Alicyclobacillus ferrooxydans DSM 22381.</title>
        <authorList>
            <person name="Hemp J."/>
        </authorList>
    </citation>
    <scope>NUCLEOTIDE SEQUENCE [LARGE SCALE GENOMIC DNA]</scope>
    <source>
        <strain evidence="5 6">TC-34</strain>
    </source>
</reference>
<feature type="transmembrane region" description="Helical" evidence="4">
    <location>
        <begin position="316"/>
        <end position="335"/>
    </location>
</feature>
<dbReference type="GO" id="GO:0009847">
    <property type="term" value="P:spore germination"/>
    <property type="evidence" value="ECO:0007669"/>
    <property type="project" value="InterPro"/>
</dbReference>
<keyword evidence="4" id="KW-0812">Transmembrane</keyword>
<feature type="compositionally biased region" description="Basic residues" evidence="3">
    <location>
        <begin position="521"/>
        <end position="531"/>
    </location>
</feature>
<proteinExistence type="inferred from homology"/>
<dbReference type="PIRSF" id="PIRSF005690">
    <property type="entry name" value="GerBA"/>
    <property type="match status" value="1"/>
</dbReference>
<dbReference type="GO" id="GO:0016020">
    <property type="term" value="C:membrane"/>
    <property type="evidence" value="ECO:0007669"/>
    <property type="project" value="InterPro"/>
</dbReference>
<dbReference type="InterPro" id="IPR004995">
    <property type="entry name" value="Spore_Ger"/>
</dbReference>
<dbReference type="PANTHER" id="PTHR22550">
    <property type="entry name" value="SPORE GERMINATION PROTEIN"/>
    <property type="match status" value="1"/>
</dbReference>
<evidence type="ECO:0000313" key="6">
    <source>
        <dbReference type="Proteomes" id="UP000050482"/>
    </source>
</evidence>
<evidence type="ECO:0000256" key="1">
    <source>
        <dbReference type="ARBA" id="ARBA00005278"/>
    </source>
</evidence>